<feature type="domain" description="DUF2169" evidence="2">
    <location>
        <begin position="24"/>
        <end position="298"/>
    </location>
</feature>
<name>A0A2L0FAC4_SORCE</name>
<dbReference type="InterPro" id="IPR051082">
    <property type="entry name" value="Pentapeptide-BTB/POZ_domain"/>
</dbReference>
<dbReference type="RefSeq" id="WP_104986342.1">
    <property type="nucleotide sequence ID" value="NZ_CP012673.1"/>
</dbReference>
<accession>A0A2L0FAC4</accession>
<dbReference type="Pfam" id="PF09937">
    <property type="entry name" value="DUF2169"/>
    <property type="match status" value="1"/>
</dbReference>
<dbReference type="Gene3D" id="2.160.20.80">
    <property type="entry name" value="E3 ubiquitin-protein ligase SopA"/>
    <property type="match status" value="3"/>
</dbReference>
<dbReference type="AlphaFoldDB" id="A0A2L0FAC4"/>
<proteinExistence type="predicted"/>
<dbReference type="OrthoDB" id="233093at2"/>
<feature type="compositionally biased region" description="Basic and acidic residues" evidence="1">
    <location>
        <begin position="401"/>
        <end position="413"/>
    </location>
</feature>
<evidence type="ECO:0000313" key="3">
    <source>
        <dbReference type="EMBL" id="AUX48493.1"/>
    </source>
</evidence>
<protein>
    <recommendedName>
        <fullName evidence="2">DUF2169 domain-containing protein</fullName>
    </recommendedName>
</protein>
<dbReference type="SUPFAM" id="SSF141571">
    <property type="entry name" value="Pentapeptide repeat-like"/>
    <property type="match status" value="2"/>
</dbReference>
<dbReference type="Pfam" id="PF00805">
    <property type="entry name" value="Pentapeptide"/>
    <property type="match status" value="5"/>
</dbReference>
<dbReference type="EMBL" id="CP012673">
    <property type="protein sequence ID" value="AUX48493.1"/>
    <property type="molecule type" value="Genomic_DNA"/>
</dbReference>
<dbReference type="Proteomes" id="UP000238348">
    <property type="component" value="Chromosome"/>
</dbReference>
<gene>
    <name evidence="3" type="ORF">SOCE26_100310</name>
</gene>
<evidence type="ECO:0000313" key="4">
    <source>
        <dbReference type="Proteomes" id="UP000238348"/>
    </source>
</evidence>
<dbReference type="PANTHER" id="PTHR14136:SF17">
    <property type="entry name" value="BTB_POZ DOMAIN-CONTAINING PROTEIN KCTD9"/>
    <property type="match status" value="1"/>
</dbReference>
<dbReference type="InterPro" id="IPR018683">
    <property type="entry name" value="DUF2169"/>
</dbReference>
<evidence type="ECO:0000256" key="1">
    <source>
        <dbReference type="SAM" id="MobiDB-lite"/>
    </source>
</evidence>
<organism evidence="3 4">
    <name type="scientific">Sorangium cellulosum</name>
    <name type="common">Polyangium cellulosum</name>
    <dbReference type="NCBI Taxonomy" id="56"/>
    <lineage>
        <taxon>Bacteria</taxon>
        <taxon>Pseudomonadati</taxon>
        <taxon>Myxococcota</taxon>
        <taxon>Polyangia</taxon>
        <taxon>Polyangiales</taxon>
        <taxon>Polyangiaceae</taxon>
        <taxon>Sorangium</taxon>
    </lineage>
</organism>
<dbReference type="InterPro" id="IPR001646">
    <property type="entry name" value="5peptide_repeat"/>
</dbReference>
<dbReference type="PANTHER" id="PTHR14136">
    <property type="entry name" value="BTB_POZ DOMAIN-CONTAINING PROTEIN KCTD9"/>
    <property type="match status" value="1"/>
</dbReference>
<feature type="region of interest" description="Disordered" evidence="1">
    <location>
        <begin position="401"/>
        <end position="424"/>
    </location>
</feature>
<sequence>MKVIKPMKVPVLHRVIEVGRRPYFHLGAMIAFPLATPRALLDELAFWTAISAALGPLGVVDEGISKARGEVLVCGSFFAPEGKPLPASYVRARLGPVDKRLAIVGDRVWQGGTPTPPEPVETMPVDWTRAFGGPRYDRNPYGKGAEPVEVGGQAVHPLPNIERYGGGAMVRAPSERPEPAGFLPMDVTFAQRRSRAGTYDRRYLEDHFPGLPSDADPTFFNVAPEDQWIHGFFRGDEELSVENMHPSEPRLEGRLPGLVARSFVTHRTREGERFVEIPLRCDTVWLFPSAGLGVVIFHGAREVADDDAADIVHLVCACEDPSSPRPVEHYRGVLARRLDKDKGALAGISDGELMPARASGVAPDIGLLDMDMGRWLKGENLALKNARRGQERQLAEARARLEAEGLDPKEHGVAELPPEEEEPPLDDLDALAAFMEKQSERGALELEGIGAREAEAREEARRLYAEMGEDYDAIMADAERRGGGPPKFSASAHLDALRGMAEEARADGFVLEDIERSLADPGYRAAMAQQEERLREMYRSFAHLQPAAAAMEDGASERARIVVALARESNESLAGRDFTGAKLAGLCLAGVDLSSAFLEAADLSGSDLSGACLAGAVLARANLRGANLSGARLSGANLGGAVLCDATLDRADLTEVTLGRADLAGARLTGADLTGADWLEAKLGPVDLSNAQLGQCNLLKADLRGARFMGADLSDANLVECELDGADFSRATLVKTTFVGCRGERVSFREARLRQGVIVHGSSLREADFRDADMEKANLRGTSLVGARLDRCNLAGADLSECDASGASLERAVMKGSLLIRTNLTGASLLGANLMDALASKAQLAGADFTGANLFRADLSRVVGDGRTTFAEAEIGHVRFLPKAEVPPRSGS</sequence>
<reference evidence="3 4" key="1">
    <citation type="submission" date="2015-09" db="EMBL/GenBank/DDBJ databases">
        <title>Sorangium comparison.</title>
        <authorList>
            <person name="Zaburannyi N."/>
            <person name="Bunk B."/>
            <person name="Overmann J."/>
            <person name="Mueller R."/>
        </authorList>
    </citation>
    <scope>NUCLEOTIDE SEQUENCE [LARGE SCALE GENOMIC DNA]</scope>
    <source>
        <strain evidence="3 4">So ce26</strain>
    </source>
</reference>
<evidence type="ECO:0000259" key="2">
    <source>
        <dbReference type="Pfam" id="PF09937"/>
    </source>
</evidence>